<feature type="compositionally biased region" description="Basic and acidic residues" evidence="1">
    <location>
        <begin position="1"/>
        <end position="12"/>
    </location>
</feature>
<organism evidence="2 3">
    <name type="scientific">Daphnia magna</name>
    <dbReference type="NCBI Taxonomy" id="35525"/>
    <lineage>
        <taxon>Eukaryota</taxon>
        <taxon>Metazoa</taxon>
        <taxon>Ecdysozoa</taxon>
        <taxon>Arthropoda</taxon>
        <taxon>Crustacea</taxon>
        <taxon>Branchiopoda</taxon>
        <taxon>Diplostraca</taxon>
        <taxon>Cladocera</taxon>
        <taxon>Anomopoda</taxon>
        <taxon>Daphniidae</taxon>
        <taxon>Daphnia</taxon>
    </lineage>
</organism>
<evidence type="ECO:0000313" key="2">
    <source>
        <dbReference type="EMBL" id="KAK4024745.1"/>
    </source>
</evidence>
<evidence type="ECO:0000313" key="3">
    <source>
        <dbReference type="Proteomes" id="UP001234178"/>
    </source>
</evidence>
<name>A0ABR0AI74_9CRUS</name>
<feature type="region of interest" description="Disordered" evidence="1">
    <location>
        <begin position="1"/>
        <end position="32"/>
    </location>
</feature>
<accession>A0ABR0AI74</accession>
<dbReference type="EMBL" id="JAOYFB010000037">
    <property type="protein sequence ID" value="KAK4024745.1"/>
    <property type="molecule type" value="Genomic_DNA"/>
</dbReference>
<proteinExistence type="predicted"/>
<protein>
    <submittedName>
        <fullName evidence="2">Uncharacterized protein</fullName>
    </submittedName>
</protein>
<keyword evidence="3" id="KW-1185">Reference proteome</keyword>
<evidence type="ECO:0000256" key="1">
    <source>
        <dbReference type="SAM" id="MobiDB-lite"/>
    </source>
</evidence>
<sequence length="163" mass="18151">MDKGLQDGKDSSVPEAAESPAGHRPKETGTRLDEEYAVLHVGKMAQGNEMRGKYVPTEGAVRHVTWRKSRQGQEFRELERVLKGDGTRWKRGLFDGGGQLINWLFETASTKDLDSVHSRLESFNKKGLEVVHILQKQVTLLNVTMGHMSEHQSEISALVAVTG</sequence>
<reference evidence="2 3" key="1">
    <citation type="journal article" date="2023" name="Nucleic Acids Res.">
        <title>The hologenome of Daphnia magna reveals possible DNA methylation and microbiome-mediated evolution of the host genome.</title>
        <authorList>
            <person name="Chaturvedi A."/>
            <person name="Li X."/>
            <person name="Dhandapani V."/>
            <person name="Marshall H."/>
            <person name="Kissane S."/>
            <person name="Cuenca-Cambronero M."/>
            <person name="Asole G."/>
            <person name="Calvet F."/>
            <person name="Ruiz-Romero M."/>
            <person name="Marangio P."/>
            <person name="Guigo R."/>
            <person name="Rago D."/>
            <person name="Mirbahai L."/>
            <person name="Eastwood N."/>
            <person name="Colbourne J.K."/>
            <person name="Zhou J."/>
            <person name="Mallon E."/>
            <person name="Orsini L."/>
        </authorList>
    </citation>
    <scope>NUCLEOTIDE SEQUENCE [LARGE SCALE GENOMIC DNA]</scope>
    <source>
        <strain evidence="2">LRV0_1</strain>
    </source>
</reference>
<gene>
    <name evidence="2" type="ORF">OUZ56_010165</name>
</gene>
<comment type="caution">
    <text evidence="2">The sequence shown here is derived from an EMBL/GenBank/DDBJ whole genome shotgun (WGS) entry which is preliminary data.</text>
</comment>
<dbReference type="Proteomes" id="UP001234178">
    <property type="component" value="Unassembled WGS sequence"/>
</dbReference>